<dbReference type="InterPro" id="IPR001826">
    <property type="entry name" value="RHS"/>
</dbReference>
<evidence type="ECO:0000313" key="2">
    <source>
        <dbReference type="EMBL" id="MTH46686.1"/>
    </source>
</evidence>
<name>A0A6L6IM68_9ENTR</name>
<sequence length="62" mass="7113">MAEFYLRAGQPLALVEGHKWRLPYGHKSTVYWYQTDHPGTPHSLTDVNGRWIYACEYDASAG</sequence>
<evidence type="ECO:0000259" key="1">
    <source>
        <dbReference type="Pfam" id="PF03527"/>
    </source>
</evidence>
<dbReference type="Pfam" id="PF03527">
    <property type="entry name" value="RHS"/>
    <property type="match status" value="1"/>
</dbReference>
<organism evidence="2 3">
    <name type="scientific">Intestinirhabdus alba</name>
    <dbReference type="NCBI Taxonomy" id="2899544"/>
    <lineage>
        <taxon>Bacteria</taxon>
        <taxon>Pseudomonadati</taxon>
        <taxon>Pseudomonadota</taxon>
        <taxon>Gammaproteobacteria</taxon>
        <taxon>Enterobacterales</taxon>
        <taxon>Enterobacteriaceae</taxon>
        <taxon>Intestinirhabdus</taxon>
    </lineage>
</organism>
<comment type="caution">
    <text evidence="2">The sequence shown here is derived from an EMBL/GenBank/DDBJ whole genome shotgun (WGS) entry which is preliminary data.</text>
</comment>
<dbReference type="OrthoDB" id="6043530at2"/>
<dbReference type="Proteomes" id="UP000477739">
    <property type="component" value="Unassembled WGS sequence"/>
</dbReference>
<gene>
    <name evidence="2" type="ORF">GJV78_10575</name>
</gene>
<evidence type="ECO:0000313" key="3">
    <source>
        <dbReference type="Proteomes" id="UP000477739"/>
    </source>
</evidence>
<accession>A0A6L6IM68</accession>
<proteinExistence type="predicted"/>
<feature type="domain" description="RHS protein conserved region" evidence="1">
    <location>
        <begin position="30"/>
        <end position="59"/>
    </location>
</feature>
<keyword evidence="3" id="KW-1185">Reference proteome</keyword>
<dbReference type="AlphaFoldDB" id="A0A6L6IM68"/>
<reference evidence="2 3" key="1">
    <citation type="submission" date="2019-11" db="EMBL/GenBank/DDBJ databases">
        <title>Escherichia alba sp. nov. isolated from the gut of plastic-eating superworms Zophobas atratus.</title>
        <authorList>
            <person name="Yang Y."/>
        </authorList>
    </citation>
    <scope>NUCLEOTIDE SEQUENCE [LARGE SCALE GENOMIC DNA]</scope>
    <source>
        <strain evidence="3">BIT-B35</strain>
    </source>
</reference>
<dbReference type="EMBL" id="WMJZ01000012">
    <property type="protein sequence ID" value="MTH46686.1"/>
    <property type="molecule type" value="Genomic_DNA"/>
</dbReference>
<protein>
    <recommendedName>
        <fullName evidence="1">RHS protein conserved region domain-containing protein</fullName>
    </recommendedName>
</protein>